<protein>
    <submittedName>
        <fullName evidence="2">PRELI-like family-domain-containing protein</fullName>
    </submittedName>
</protein>
<dbReference type="OMA" id="MMKIWST"/>
<dbReference type="InParanoid" id="A0A1X2HBU8"/>
<gene>
    <name evidence="2" type="ORF">BCR43DRAFT_491343</name>
</gene>
<comment type="caution">
    <text evidence="2">The sequence shown here is derived from an EMBL/GenBank/DDBJ whole genome shotgun (WGS) entry which is preliminary data.</text>
</comment>
<dbReference type="FunCoup" id="A0A1X2HBU8">
    <property type="interactions" value="278"/>
</dbReference>
<dbReference type="PROSITE" id="PS50904">
    <property type="entry name" value="PRELI_MSF1"/>
    <property type="match status" value="1"/>
</dbReference>
<organism evidence="2 3">
    <name type="scientific">Syncephalastrum racemosum</name>
    <name type="common">Filamentous fungus</name>
    <dbReference type="NCBI Taxonomy" id="13706"/>
    <lineage>
        <taxon>Eukaryota</taxon>
        <taxon>Fungi</taxon>
        <taxon>Fungi incertae sedis</taxon>
        <taxon>Mucoromycota</taxon>
        <taxon>Mucoromycotina</taxon>
        <taxon>Mucoromycetes</taxon>
        <taxon>Mucorales</taxon>
        <taxon>Syncephalastraceae</taxon>
        <taxon>Syncephalastrum</taxon>
    </lineage>
</organism>
<dbReference type="InterPro" id="IPR037365">
    <property type="entry name" value="Slowmo/Ups"/>
</dbReference>
<sequence length="183" mass="21095">MKLFKTLHEFSYEWSLVSAANWQKYPNENATHVKHVDVLNRSVDPETGILTTERLFTVNQNVPTIIQKILGTGTTHYVREVSTIDPRRKHLTMNSVNLTMSNLLTVEEKIEYMEHPEDPLKTQFVQEAAISAGSLVSRWGSLLEEFTLRRFQQNAANGREGFNKVLERFVVMAEGRRYPEGEQ</sequence>
<proteinExistence type="predicted"/>
<accession>A0A1X2HBU8</accession>
<evidence type="ECO:0000313" key="3">
    <source>
        <dbReference type="Proteomes" id="UP000242180"/>
    </source>
</evidence>
<dbReference type="InterPro" id="IPR006797">
    <property type="entry name" value="PRELI/MSF1_dom"/>
</dbReference>
<evidence type="ECO:0000259" key="1">
    <source>
        <dbReference type="PROSITE" id="PS50904"/>
    </source>
</evidence>
<dbReference type="AlphaFoldDB" id="A0A1X2HBU8"/>
<feature type="domain" description="PRELI/MSF1" evidence="1">
    <location>
        <begin position="1"/>
        <end position="174"/>
    </location>
</feature>
<dbReference type="Proteomes" id="UP000242180">
    <property type="component" value="Unassembled WGS sequence"/>
</dbReference>
<reference evidence="2 3" key="1">
    <citation type="submission" date="2016-07" db="EMBL/GenBank/DDBJ databases">
        <title>Pervasive Adenine N6-methylation of Active Genes in Fungi.</title>
        <authorList>
            <consortium name="DOE Joint Genome Institute"/>
            <person name="Mondo S.J."/>
            <person name="Dannebaum R.O."/>
            <person name="Kuo R.C."/>
            <person name="Labutti K."/>
            <person name="Haridas S."/>
            <person name="Kuo A."/>
            <person name="Salamov A."/>
            <person name="Ahrendt S.R."/>
            <person name="Lipzen A."/>
            <person name="Sullivan W."/>
            <person name="Andreopoulos W.B."/>
            <person name="Clum A."/>
            <person name="Lindquist E."/>
            <person name="Daum C."/>
            <person name="Ramamoorthy G.K."/>
            <person name="Gryganskyi A."/>
            <person name="Culley D."/>
            <person name="Magnuson J.K."/>
            <person name="James T.Y."/>
            <person name="O'Malley M.A."/>
            <person name="Stajich J.E."/>
            <person name="Spatafora J.W."/>
            <person name="Visel A."/>
            <person name="Grigoriev I.V."/>
        </authorList>
    </citation>
    <scope>NUCLEOTIDE SEQUENCE [LARGE SCALE GENOMIC DNA]</scope>
    <source>
        <strain evidence="2 3">NRRL 2496</strain>
    </source>
</reference>
<dbReference type="GO" id="GO:0005758">
    <property type="term" value="C:mitochondrial intermembrane space"/>
    <property type="evidence" value="ECO:0007669"/>
    <property type="project" value="InterPro"/>
</dbReference>
<dbReference type="STRING" id="13706.A0A1X2HBU8"/>
<dbReference type="Pfam" id="PF04707">
    <property type="entry name" value="PRELI"/>
    <property type="match status" value="1"/>
</dbReference>
<evidence type="ECO:0000313" key="2">
    <source>
        <dbReference type="EMBL" id="ORY96247.1"/>
    </source>
</evidence>
<dbReference type="EMBL" id="MCGN01000005">
    <property type="protein sequence ID" value="ORY96247.1"/>
    <property type="molecule type" value="Genomic_DNA"/>
</dbReference>
<keyword evidence="3" id="KW-1185">Reference proteome</keyword>
<name>A0A1X2HBU8_SYNRA</name>
<dbReference type="OrthoDB" id="407630at2759"/>
<dbReference type="PANTHER" id="PTHR11158">
    <property type="entry name" value="MSF1/PX19 RELATED"/>
    <property type="match status" value="1"/>
</dbReference>